<accession>A0A937FUT7</accession>
<dbReference type="Proteomes" id="UP000614216">
    <property type="component" value="Unassembled WGS sequence"/>
</dbReference>
<name>A0A937FUT7_9BACT</name>
<sequence>MKTSMLEYYKIVLRKVSFHPPLFRKEYRKALFYLSEDESLELKLWLRGNLAYIPT</sequence>
<dbReference type="AlphaFoldDB" id="A0A937FUT7"/>
<protein>
    <submittedName>
        <fullName evidence="1">Uncharacterized protein</fullName>
    </submittedName>
</protein>
<proteinExistence type="predicted"/>
<gene>
    <name evidence="1" type="ORF">JMN32_08445</name>
</gene>
<comment type="caution">
    <text evidence="1">The sequence shown here is derived from an EMBL/GenBank/DDBJ whole genome shotgun (WGS) entry which is preliminary data.</text>
</comment>
<evidence type="ECO:0000313" key="1">
    <source>
        <dbReference type="EMBL" id="MBL6446334.1"/>
    </source>
</evidence>
<keyword evidence="2" id="KW-1185">Reference proteome</keyword>
<dbReference type="RefSeq" id="WP_202855901.1">
    <property type="nucleotide sequence ID" value="NZ_JAEUGD010000023.1"/>
</dbReference>
<evidence type="ECO:0000313" key="2">
    <source>
        <dbReference type="Proteomes" id="UP000614216"/>
    </source>
</evidence>
<reference evidence="1" key="1">
    <citation type="submission" date="2021-01" db="EMBL/GenBank/DDBJ databases">
        <title>Fulvivirga kasyanovii gen. nov., sp nov., a novel member of the phylum Bacteroidetes isolated from seawater in a mussel farm.</title>
        <authorList>
            <person name="Zhao L.-H."/>
            <person name="Wang Z.-J."/>
        </authorList>
    </citation>
    <scope>NUCLEOTIDE SEQUENCE</scope>
    <source>
        <strain evidence="1">29W222</strain>
    </source>
</reference>
<organism evidence="1 2">
    <name type="scientific">Fulvivirga marina</name>
    <dbReference type="NCBI Taxonomy" id="2494733"/>
    <lineage>
        <taxon>Bacteria</taxon>
        <taxon>Pseudomonadati</taxon>
        <taxon>Bacteroidota</taxon>
        <taxon>Cytophagia</taxon>
        <taxon>Cytophagales</taxon>
        <taxon>Fulvivirgaceae</taxon>
        <taxon>Fulvivirga</taxon>
    </lineage>
</organism>
<dbReference type="EMBL" id="JAEUGD010000023">
    <property type="protein sequence ID" value="MBL6446334.1"/>
    <property type="molecule type" value="Genomic_DNA"/>
</dbReference>